<dbReference type="InterPro" id="IPR036137">
    <property type="entry name" value="Focal_adhe_kin_target_dom_sf"/>
</dbReference>
<evidence type="ECO:0000313" key="22">
    <source>
        <dbReference type="WBParaSite" id="nRc.2.0.1.t26389-RA"/>
    </source>
</evidence>
<evidence type="ECO:0000256" key="13">
    <source>
        <dbReference type="ARBA" id="ARBA00022949"/>
    </source>
</evidence>
<dbReference type="InterPro" id="IPR005189">
    <property type="entry name" value="Focal_adhesion_kin_target_dom"/>
</dbReference>
<dbReference type="InterPro" id="IPR035963">
    <property type="entry name" value="FERM_2"/>
</dbReference>
<organism evidence="21 22">
    <name type="scientific">Romanomermis culicivorax</name>
    <name type="common">Nematode worm</name>
    <dbReference type="NCBI Taxonomy" id="13658"/>
    <lineage>
        <taxon>Eukaryota</taxon>
        <taxon>Metazoa</taxon>
        <taxon>Ecdysozoa</taxon>
        <taxon>Nematoda</taxon>
        <taxon>Enoplea</taxon>
        <taxon>Dorylaimia</taxon>
        <taxon>Mermithida</taxon>
        <taxon>Mermithoidea</taxon>
        <taxon>Mermithidae</taxon>
        <taxon>Romanomermis</taxon>
    </lineage>
</organism>
<keyword evidence="16" id="KW-0966">Cell projection</keyword>
<dbReference type="FunFam" id="1.20.80.10:FF:000004">
    <property type="entry name" value="Protein-tyrosine kinase 2-beta isoform 1"/>
    <property type="match status" value="1"/>
</dbReference>
<evidence type="ECO:0000256" key="2">
    <source>
        <dbReference type="ARBA" id="ARBA00004316"/>
    </source>
</evidence>
<dbReference type="SUPFAM" id="SSF50729">
    <property type="entry name" value="PH domain-like"/>
    <property type="match status" value="1"/>
</dbReference>
<dbReference type="Gene3D" id="1.10.510.10">
    <property type="entry name" value="Transferase(Phosphotransferase) domain 1"/>
    <property type="match status" value="1"/>
</dbReference>
<dbReference type="InterPro" id="IPR017441">
    <property type="entry name" value="Protein_kinase_ATP_BS"/>
</dbReference>
<keyword evidence="15" id="KW-0829">Tyrosine-protein kinase</keyword>
<keyword evidence="9" id="KW-0808">Transferase</keyword>
<feature type="domain" description="FERM" evidence="20">
    <location>
        <begin position="21"/>
        <end position="341"/>
    </location>
</feature>
<evidence type="ECO:0000256" key="11">
    <source>
        <dbReference type="ARBA" id="ARBA00022777"/>
    </source>
</evidence>
<dbReference type="Gene3D" id="1.20.80.10">
    <property type="match status" value="1"/>
</dbReference>
<dbReference type="GO" id="GO:0008284">
    <property type="term" value="P:positive regulation of cell population proliferation"/>
    <property type="evidence" value="ECO:0007669"/>
    <property type="project" value="UniProtKB-ARBA"/>
</dbReference>
<evidence type="ECO:0000256" key="15">
    <source>
        <dbReference type="ARBA" id="ARBA00023137"/>
    </source>
</evidence>
<dbReference type="PROSITE" id="PS50057">
    <property type="entry name" value="FERM_3"/>
    <property type="match status" value="1"/>
</dbReference>
<dbReference type="Gene3D" id="2.30.29.30">
    <property type="entry name" value="Pleckstrin-homology domain (PH domain)/Phosphotyrosine-binding domain (PTB)"/>
    <property type="match status" value="1"/>
</dbReference>
<dbReference type="SMART" id="SM00219">
    <property type="entry name" value="TyrKc"/>
    <property type="match status" value="1"/>
</dbReference>
<name>A0A915JJN6_ROMCU</name>
<reference evidence="22" key="1">
    <citation type="submission" date="2022-11" db="UniProtKB">
        <authorList>
            <consortium name="WormBaseParasite"/>
        </authorList>
    </citation>
    <scope>IDENTIFICATION</scope>
</reference>
<keyword evidence="8" id="KW-0597">Phosphoprotein</keyword>
<dbReference type="PRINTS" id="PR00109">
    <property type="entry name" value="TYRKINASE"/>
</dbReference>
<feature type="domain" description="Protein kinase" evidence="19">
    <location>
        <begin position="336"/>
        <end position="570"/>
    </location>
</feature>
<dbReference type="GO" id="GO:0007172">
    <property type="term" value="P:signal complex assembly"/>
    <property type="evidence" value="ECO:0007669"/>
    <property type="project" value="InterPro"/>
</dbReference>
<dbReference type="Gene3D" id="3.30.200.20">
    <property type="entry name" value="Phosphorylase Kinase, domain 1"/>
    <property type="match status" value="1"/>
</dbReference>
<evidence type="ECO:0000313" key="21">
    <source>
        <dbReference type="Proteomes" id="UP000887565"/>
    </source>
</evidence>
<keyword evidence="11" id="KW-0418">Kinase</keyword>
<dbReference type="PROSITE" id="PS50011">
    <property type="entry name" value="PROTEIN_KINASE_DOM"/>
    <property type="match status" value="1"/>
</dbReference>
<evidence type="ECO:0000259" key="20">
    <source>
        <dbReference type="PROSITE" id="PS50057"/>
    </source>
</evidence>
<dbReference type="InterPro" id="IPR001245">
    <property type="entry name" value="Ser-Thr/Tyr_kinase_cat_dom"/>
</dbReference>
<evidence type="ECO:0000256" key="1">
    <source>
        <dbReference type="ARBA" id="ARBA00004246"/>
    </source>
</evidence>
<dbReference type="EC" id="2.7.10.2" evidence="5"/>
<dbReference type="PANTHER" id="PTHR46221">
    <property type="entry name" value="FERM AND PDZ DOMAIN-CONTAINING PROTEIN FAMILY MEMBER"/>
    <property type="match status" value="1"/>
</dbReference>
<dbReference type="SUPFAM" id="SSF68993">
    <property type="entry name" value="FAT domain of focal adhesion kinase"/>
    <property type="match status" value="1"/>
</dbReference>
<dbReference type="InterPro" id="IPR019748">
    <property type="entry name" value="FERM_central"/>
</dbReference>
<dbReference type="GO" id="GO:0005925">
    <property type="term" value="C:focal adhesion"/>
    <property type="evidence" value="ECO:0007669"/>
    <property type="project" value="UniProtKB-SubCell"/>
</dbReference>
<dbReference type="InterPro" id="IPR000299">
    <property type="entry name" value="FERM_domain"/>
</dbReference>
<evidence type="ECO:0000256" key="9">
    <source>
        <dbReference type="ARBA" id="ARBA00022679"/>
    </source>
</evidence>
<evidence type="ECO:0000256" key="7">
    <source>
        <dbReference type="ARBA" id="ARBA00022490"/>
    </source>
</evidence>
<dbReference type="InterPro" id="IPR041390">
    <property type="entry name" value="FADK_N"/>
</dbReference>
<keyword evidence="14" id="KW-0472">Membrane</keyword>
<dbReference type="InterPro" id="IPR049385">
    <property type="entry name" value="FAK1-like_FERM_C"/>
</dbReference>
<dbReference type="InterPro" id="IPR019749">
    <property type="entry name" value="Band_41_domain"/>
</dbReference>
<evidence type="ECO:0000256" key="8">
    <source>
        <dbReference type="ARBA" id="ARBA00022553"/>
    </source>
</evidence>
<dbReference type="GO" id="GO:0005886">
    <property type="term" value="C:plasma membrane"/>
    <property type="evidence" value="ECO:0007669"/>
    <property type="project" value="UniProtKB-SubCell"/>
</dbReference>
<keyword evidence="10 17" id="KW-0547">Nucleotide-binding</keyword>
<dbReference type="InterPro" id="IPR014352">
    <property type="entry name" value="FERM/acyl-CoA-bd_prot_sf"/>
</dbReference>
<dbReference type="Pfam" id="PF03623">
    <property type="entry name" value="Focal_AT"/>
    <property type="match status" value="1"/>
</dbReference>
<dbReference type="SUPFAM" id="SSF54236">
    <property type="entry name" value="Ubiquitin-like"/>
    <property type="match status" value="1"/>
</dbReference>
<feature type="binding site" evidence="17">
    <location>
        <position position="368"/>
    </location>
    <ligand>
        <name>ATP</name>
        <dbReference type="ChEBI" id="CHEBI:30616"/>
    </ligand>
</feature>
<protein>
    <recommendedName>
        <fullName evidence="5">non-specific protein-tyrosine kinase</fullName>
        <ecNumber evidence="5">2.7.10.2</ecNumber>
    </recommendedName>
</protein>
<dbReference type="GO" id="GO:0005737">
    <property type="term" value="C:cytoplasm"/>
    <property type="evidence" value="ECO:0007669"/>
    <property type="project" value="UniProtKB-SubCell"/>
</dbReference>
<dbReference type="AlphaFoldDB" id="A0A915JJN6"/>
<dbReference type="PANTHER" id="PTHR46221:SF9">
    <property type="entry name" value="NON-SPECIFIC PROTEIN-TYROSINE KINASE"/>
    <property type="match status" value="1"/>
</dbReference>
<dbReference type="PROSITE" id="PS00107">
    <property type="entry name" value="PROTEIN_KINASE_ATP"/>
    <property type="match status" value="1"/>
</dbReference>
<dbReference type="PROSITE" id="PS00109">
    <property type="entry name" value="PROTEIN_KINASE_TYR"/>
    <property type="match status" value="1"/>
</dbReference>
<feature type="compositionally biased region" description="Polar residues" evidence="18">
    <location>
        <begin position="634"/>
        <end position="643"/>
    </location>
</feature>
<feature type="region of interest" description="Disordered" evidence="18">
    <location>
        <begin position="599"/>
        <end position="648"/>
    </location>
</feature>
<feature type="compositionally biased region" description="Basic and acidic residues" evidence="18">
    <location>
        <begin position="624"/>
        <end position="633"/>
    </location>
</feature>
<evidence type="ECO:0000256" key="16">
    <source>
        <dbReference type="ARBA" id="ARBA00023273"/>
    </source>
</evidence>
<dbReference type="SUPFAM" id="SSF47031">
    <property type="entry name" value="Second domain of FERM"/>
    <property type="match status" value="1"/>
</dbReference>
<keyword evidence="6" id="KW-1003">Cell membrane</keyword>
<dbReference type="GO" id="GO:0042995">
    <property type="term" value="C:cell projection"/>
    <property type="evidence" value="ECO:0007669"/>
    <property type="project" value="UniProtKB-SubCell"/>
</dbReference>
<keyword evidence="21" id="KW-1185">Reference proteome</keyword>
<dbReference type="InterPro" id="IPR020635">
    <property type="entry name" value="Tyr_kinase_cat_dom"/>
</dbReference>
<dbReference type="SMART" id="SM00295">
    <property type="entry name" value="B41"/>
    <property type="match status" value="1"/>
</dbReference>
<dbReference type="WBParaSite" id="nRc.2.0.1.t26389-RA">
    <property type="protein sequence ID" value="nRc.2.0.1.t26389-RA"/>
    <property type="gene ID" value="nRc.2.0.1.g26389"/>
</dbReference>
<evidence type="ECO:0000256" key="3">
    <source>
        <dbReference type="ARBA" id="ARBA00004413"/>
    </source>
</evidence>
<dbReference type="FunFam" id="1.10.510.10:FF:000027">
    <property type="entry name" value="Receptor protein-tyrosine kinase"/>
    <property type="match status" value="1"/>
</dbReference>
<dbReference type="InterPro" id="IPR008266">
    <property type="entry name" value="Tyr_kinase_AS"/>
</dbReference>
<keyword evidence="13" id="KW-0965">Cell junction</keyword>
<sequence length="873" mass="99900">MSSRNKSNNVFTAMDTASESDIIKVYLVDGSSNNVRINEASTIEKIINVIVSRFSDSKLNTCHYSLRLVSNLPEHGELHARKDVYWLHRNLTMKTVKLKYASIMKQPEKLRYELRVRYLSKNLEDLFQNQKPTFYYFYDQVKNDYLNQIAPTLKLETVLELGCLEIRRFLKDMMPSAFEKKSNVECLEKDIGLDKFFPKSVLIEHKPKLLRKSIQSYFKKFSNLTDSDCIFRFLSVLSNVARFDIEIFKCFLGSGWLVPVDIVIGPEFGISYVRDTKCSPVNLAQFVQIQDIQTQISNNNNIDGPASFCLNSVATISHCSSKENKVPEYELDRNRVTIEEILGEGQFGDVYRGKYRSKDNSILPVAIKACKLESEESHGNKFLEEALMELAYLGDLRTYLLDNKLKLKILTLISFCYQLSAALSYLESKKFVHRDIAARNVLVFGAEQVKLSDFGLSRFIEDYSFYTASKGKLPIKWMAPESINFRRFTLSSDVWMFGVAMWEIMSRGTKPFQGIRNQDVINRIENGERLLMPDECPFVLYNLMSRMWNYEPSLRPKMSSVKEELNDNYVRLKNFDQIPSIAQRAAAVRDRLSQWKRNPANRHFSLESRAKSSSPENKSPSSKTRFDSLDRNVHSSASNNSNENKPKLVKEGFDRTMIEQKLKIQQQQSEEDSKWLQSTEVQMERYSRCFSYDKLSSYKENTANKTASKEVDTAVQKETLRERDPTYLHVLNVVKAIDSMSKAVPIVQAVQYVDLVTNVGIALKGLLNDADNLLEGLPEFVHSEVRMAEKVLGSCMQKVASSMRLAIKNSETTLFAEFRCCMLADAHVLAVECKNFLQAVDSARNQAAAKANLDAKNCNSKQISDLGSREISS</sequence>
<feature type="compositionally biased region" description="Low complexity" evidence="18">
    <location>
        <begin position="611"/>
        <end position="623"/>
    </location>
</feature>
<dbReference type="InterPro" id="IPR011993">
    <property type="entry name" value="PH-like_dom_sf"/>
</dbReference>
<keyword evidence="12 17" id="KW-0067">ATP-binding</keyword>
<evidence type="ECO:0000256" key="5">
    <source>
        <dbReference type="ARBA" id="ARBA00011903"/>
    </source>
</evidence>
<accession>A0A915JJN6</accession>
<evidence type="ECO:0000256" key="4">
    <source>
        <dbReference type="ARBA" id="ARBA00004496"/>
    </source>
</evidence>
<dbReference type="Proteomes" id="UP000887565">
    <property type="component" value="Unplaced"/>
</dbReference>
<dbReference type="InterPro" id="IPR011009">
    <property type="entry name" value="Kinase-like_dom_sf"/>
</dbReference>
<evidence type="ECO:0000256" key="12">
    <source>
        <dbReference type="ARBA" id="ARBA00022840"/>
    </source>
</evidence>
<dbReference type="GO" id="GO:0007165">
    <property type="term" value="P:signal transduction"/>
    <property type="evidence" value="ECO:0007669"/>
    <property type="project" value="UniProtKB-ARBA"/>
</dbReference>
<dbReference type="OMA" id="SNEVHWL"/>
<dbReference type="InterPro" id="IPR029071">
    <property type="entry name" value="Ubiquitin-like_domsf"/>
</dbReference>
<comment type="subcellular location">
    <subcellularLocation>
        <location evidence="1">Cell junction</location>
        <location evidence="1">Focal adhesion</location>
    </subcellularLocation>
    <subcellularLocation>
        <location evidence="3">Cell membrane</location>
        <topology evidence="3">Peripheral membrane protein</topology>
        <orientation evidence="3">Cytoplasmic side</orientation>
    </subcellularLocation>
    <subcellularLocation>
        <location evidence="2">Cell projection</location>
    </subcellularLocation>
    <subcellularLocation>
        <location evidence="4">Cytoplasm</location>
    </subcellularLocation>
</comment>
<evidence type="ECO:0000256" key="14">
    <source>
        <dbReference type="ARBA" id="ARBA00023136"/>
    </source>
</evidence>
<dbReference type="CDD" id="cd14473">
    <property type="entry name" value="FERM_B-lobe"/>
    <property type="match status" value="1"/>
</dbReference>
<dbReference type="Gene3D" id="1.20.120.330">
    <property type="entry name" value="Nucleotidyltransferases domain 2"/>
    <property type="match status" value="1"/>
</dbReference>
<dbReference type="Gene3D" id="3.10.20.90">
    <property type="entry name" value="Phosphatidylinositol 3-kinase Catalytic Subunit, Chain A, domain 1"/>
    <property type="match status" value="1"/>
</dbReference>
<dbReference type="Pfam" id="PF00373">
    <property type="entry name" value="FERM_M"/>
    <property type="match status" value="1"/>
</dbReference>
<evidence type="ECO:0000259" key="19">
    <source>
        <dbReference type="PROSITE" id="PS50011"/>
    </source>
</evidence>
<dbReference type="InterPro" id="IPR000719">
    <property type="entry name" value="Prot_kinase_dom"/>
</dbReference>
<dbReference type="SUPFAM" id="SSF56112">
    <property type="entry name" value="Protein kinase-like (PK-like)"/>
    <property type="match status" value="1"/>
</dbReference>
<dbReference type="GO" id="GO:0005524">
    <property type="term" value="F:ATP binding"/>
    <property type="evidence" value="ECO:0007669"/>
    <property type="project" value="UniProtKB-UniRule"/>
</dbReference>
<dbReference type="Pfam" id="PF21477">
    <property type="entry name" value="FERM_C_FAK1"/>
    <property type="match status" value="1"/>
</dbReference>
<dbReference type="Pfam" id="PF18038">
    <property type="entry name" value="FERM_N_2"/>
    <property type="match status" value="1"/>
</dbReference>
<evidence type="ECO:0000256" key="10">
    <source>
        <dbReference type="ARBA" id="ARBA00022741"/>
    </source>
</evidence>
<keyword evidence="7" id="KW-0963">Cytoplasm</keyword>
<evidence type="ECO:0000256" key="17">
    <source>
        <dbReference type="PROSITE-ProRule" id="PRU10141"/>
    </source>
</evidence>
<dbReference type="Pfam" id="PF07714">
    <property type="entry name" value="PK_Tyr_Ser-Thr"/>
    <property type="match status" value="1"/>
</dbReference>
<evidence type="ECO:0000256" key="18">
    <source>
        <dbReference type="SAM" id="MobiDB-lite"/>
    </source>
</evidence>
<evidence type="ECO:0000256" key="6">
    <source>
        <dbReference type="ARBA" id="ARBA00022475"/>
    </source>
</evidence>
<dbReference type="GO" id="GO:0004715">
    <property type="term" value="F:non-membrane spanning protein tyrosine kinase activity"/>
    <property type="evidence" value="ECO:0007669"/>
    <property type="project" value="UniProtKB-EC"/>
</dbReference>
<proteinExistence type="predicted"/>